<keyword evidence="2" id="KW-0964">Secreted</keyword>
<dbReference type="Gene3D" id="2.180.10.10">
    <property type="entry name" value="RHS repeat-associated core"/>
    <property type="match status" value="1"/>
</dbReference>
<dbReference type="GO" id="GO:0005737">
    <property type="term" value="C:cytoplasm"/>
    <property type="evidence" value="ECO:0007669"/>
    <property type="project" value="InterPro"/>
</dbReference>
<dbReference type="RefSeq" id="XP_031920035.1">
    <property type="nucleotide sequence ID" value="XM_032058392.1"/>
</dbReference>
<reference evidence="7 8" key="1">
    <citation type="submission" date="2019-04" db="EMBL/GenBank/DDBJ databases">
        <title>Friends and foes A comparative genomics study of 23 Aspergillus species from section Flavi.</title>
        <authorList>
            <consortium name="DOE Joint Genome Institute"/>
            <person name="Kjaerbolling I."/>
            <person name="Vesth T."/>
            <person name="Frisvad J.C."/>
            <person name="Nybo J.L."/>
            <person name="Theobald S."/>
            <person name="Kildgaard S."/>
            <person name="Isbrandt T."/>
            <person name="Kuo A."/>
            <person name="Sato A."/>
            <person name="Lyhne E.K."/>
            <person name="Kogle M.E."/>
            <person name="Wiebenga A."/>
            <person name="Kun R.S."/>
            <person name="Lubbers R.J."/>
            <person name="Makela M.R."/>
            <person name="Barry K."/>
            <person name="Chovatia M."/>
            <person name="Clum A."/>
            <person name="Daum C."/>
            <person name="Haridas S."/>
            <person name="He G."/>
            <person name="LaButti K."/>
            <person name="Lipzen A."/>
            <person name="Mondo S."/>
            <person name="Riley R."/>
            <person name="Salamov A."/>
            <person name="Simmons B.A."/>
            <person name="Magnuson J.K."/>
            <person name="Henrissat B."/>
            <person name="Mortensen U.H."/>
            <person name="Larsen T.O."/>
            <person name="Devries R.P."/>
            <person name="Grigoriev I.V."/>
            <person name="Machida M."/>
            <person name="Baker S.E."/>
            <person name="Andersen M.R."/>
        </authorList>
    </citation>
    <scope>NUCLEOTIDE SEQUENCE [LARGE SCALE GENOMIC DNA]</scope>
    <source>
        <strain evidence="7 8">CBS 117625</strain>
    </source>
</reference>
<evidence type="ECO:0000313" key="8">
    <source>
        <dbReference type="Proteomes" id="UP000325672"/>
    </source>
</evidence>
<dbReference type="Pfam" id="PF03534">
    <property type="entry name" value="SpvB"/>
    <property type="match status" value="1"/>
</dbReference>
<organism evidence="7 8">
    <name type="scientific">Aspergillus pseudotamarii</name>
    <dbReference type="NCBI Taxonomy" id="132259"/>
    <lineage>
        <taxon>Eukaryota</taxon>
        <taxon>Fungi</taxon>
        <taxon>Dikarya</taxon>
        <taxon>Ascomycota</taxon>
        <taxon>Pezizomycotina</taxon>
        <taxon>Eurotiomycetes</taxon>
        <taxon>Eurotiomycetidae</taxon>
        <taxon>Eurotiales</taxon>
        <taxon>Aspergillaceae</taxon>
        <taxon>Aspergillus</taxon>
        <taxon>Aspergillus subgen. Circumdati</taxon>
    </lineage>
</organism>
<feature type="region of interest" description="Disordered" evidence="4">
    <location>
        <begin position="2163"/>
        <end position="2193"/>
    </location>
</feature>
<dbReference type="InterPro" id="IPR022044">
    <property type="entry name" value="TcdB_toxin_mid/C"/>
</dbReference>
<feature type="compositionally biased region" description="Basic and acidic residues" evidence="4">
    <location>
        <begin position="43"/>
        <end position="52"/>
    </location>
</feature>
<feature type="compositionally biased region" description="Polar residues" evidence="4">
    <location>
        <begin position="28"/>
        <end position="38"/>
    </location>
</feature>
<dbReference type="NCBIfam" id="TIGR03696">
    <property type="entry name" value="Rhs_assc_core"/>
    <property type="match status" value="1"/>
</dbReference>
<keyword evidence="3" id="KW-0843">Virulence</keyword>
<dbReference type="PRINTS" id="PR01341">
    <property type="entry name" value="SALSPVBPROT"/>
</dbReference>
<comment type="subcellular location">
    <subcellularLocation>
        <location evidence="1">Secreted</location>
    </subcellularLocation>
</comment>
<proteinExistence type="predicted"/>
<dbReference type="InterPro" id="IPR050708">
    <property type="entry name" value="T6SS_VgrG/RHS"/>
</dbReference>
<dbReference type="PANTHER" id="PTHR32305:SF15">
    <property type="entry name" value="PROTEIN RHSA-RELATED"/>
    <property type="match status" value="1"/>
</dbReference>
<dbReference type="GO" id="GO:0005576">
    <property type="term" value="C:extracellular region"/>
    <property type="evidence" value="ECO:0007669"/>
    <property type="project" value="UniProtKB-SubCell"/>
</dbReference>
<dbReference type="Pfam" id="PF12255">
    <property type="entry name" value="TcdB_toxin_midC"/>
    <property type="match status" value="1"/>
</dbReference>
<gene>
    <name evidence="7" type="ORF">BDV38DRAFT_277035</name>
</gene>
<evidence type="ECO:0000259" key="5">
    <source>
        <dbReference type="Pfam" id="PF12255"/>
    </source>
</evidence>
<feature type="compositionally biased region" description="Polar residues" evidence="4">
    <location>
        <begin position="2291"/>
        <end position="2304"/>
    </location>
</feature>
<dbReference type="GeneID" id="43642602"/>
<feature type="domain" description="Insecticide toxin TcdB middle/C-terminal" evidence="5">
    <location>
        <begin position="900"/>
        <end position="1000"/>
    </location>
</feature>
<accession>A0A5N6TCF6</accession>
<dbReference type="PANTHER" id="PTHR32305">
    <property type="match status" value="1"/>
</dbReference>
<feature type="compositionally biased region" description="Polar residues" evidence="4">
    <location>
        <begin position="2215"/>
        <end position="2225"/>
    </location>
</feature>
<dbReference type="InterPro" id="IPR022045">
    <property type="entry name" value="TcdB_toxin_mid/N"/>
</dbReference>
<protein>
    <submittedName>
        <fullName evidence="7">SpvB-domain-containing protein</fullName>
    </submittedName>
</protein>
<sequence>MEGSSRKMAEFTPPSKSQKPVSGDGGPNSKTTESQTTPGHLLAEGDGRRSSSDRFNVNTCTGGMSFNLPIQTSPGRSGFGPSLNLVYESGSSAANGIFGLGWHLEGVESITRKTSTSMPIYDDDRDAFVFSAVGEVVPVLKEDGNFEEAVREDWSVRRYRARVESEPMRIERWTQRSCPGNVYWRTISSENVTLVYGKTKASRIARGDEDALHNLRQIFSWLACEKYDSYGNHMVFEYKADDAYGLRLNQDLFEANRESNIRSRQRYLKSIKYGNTEPNRDKNTWKVLDTPPGYWMFEVVLDYGEHDEDCPTTVEQNPWPSRPDPFSTCTGGFEVRTYRRCQRLLMFHHFPDQLGRSDCLVASTKFTYDTEPRTGTTFLQSYVATGHTPIGETGYSNLSLPAAKFEYTAPPDYQMLDEETFGLNASGLGTGEAQWLDLNGDGAPGVLVEVPGGGWYYHRNQSTDKTTQIGEPALVSQVPGGADARVWVFEDLTGDGLLDVIPSSPGESLRGFFGRTENGAWVNYTPFETYPTMGPFQQAWPVHKIDLTGNGRADILRMAPGEDGELAWHPSFGPEGYGVEQRTTGAPKFAPDATGSLFLRDMSGDGLTDIVWVRNGNVSYWPNLGHGRFGSEVSMEKSPFQPGDGSFSTRRIRMANITGFGGTDYIYMPPEGGAVVYYNRWGNSWSDGYRVASLPPLDGLCTVDVFDISGRGTQCLCWTSDLLGHTRNAEGTTVRFVDLMGGVQPGLLTKCSNGMGGEYTATYRSSVLYYREDEENNRPWATKLPFPVNCIASTTFLDRVAQTSQTVSYSYHNGYYDPIERQFRGFQMVEECETEDFAAGVPNSQFICPSVIRRSWFYIGLERLDIVSVLPDAFKGLDSLKPVSSAKIPCDLTATERREAYNALVGMPRRQELFSTGGGENKNIPYTISQQSYEVVIHQKIQSSNHGIYRVNHREEISALYERNQGEPRVQQTLTLATDKYGNVEKLLIVSYGKATSTLPTLEDQQKQMETSLVYVETSHTNAIDNYDVEPDYFQIPVVSETVQSRVYPGCYFDAAIADGRYELEKLASNDCKLLKQAQKISIEEKAKDLISDIPPAGYRALILKKRTLYSKSNIDGPLEQGELQQFSVPWQSYQLFATTGLLAVVLTDPGRGPLLQPAALRHELRKGGYIELEPDEWWAPSTRSIFGDDSDGNRLTAARLQFYLPNGQIDQFESKSWQNRDSFNLLTTGRVDAMGNTITIDNNYARLLPTLITDANGNITEIAIDSLGRRVGLAVMGKLGEDVGDSLDTFSADLSDDQLKHFSDNPSGAAGELLKYAGQRVIHCQGWCQHERTSPAFQAELVRDTHYRDGQGRISISITYMNGKGQAIQKLCLSEEHETETEEKWQCSSSVTSTKGQHVREFLPFFKQTHEFSLQRDISSRPATTFLLDPLDRVVGVLNADQTWSKTQFTPWAQVYYDAGDTVLIEDPATDDAVGSHFQGLDRGSYYPTWYYQRMTTGTTEKEKKAAKKSECYSNTPKSVHFNSLGQEILTELNHSPEDIRRTRQEYDERGNISALMDALSRVVTTTRYDLLGRALHSENMDGGDRWLLSDCNGLSMLSWSSGGPRKRTLYDMLRRVEAVRVQLSEPDEHEALVVKNEYGESYGPDPEAQNLRGQLYRCWDQSGAQTNVRFDFKGHCIQSCIQYAEKYDTLLDWSARNMKMDPSSYTTISSFDAVGHTLHTTTAKGQGIDNTFDVAGRLKRVNSIASEDCRASTAHVHSIAYAEANEVALIKYGNGSRTVHTYHPLTRKLVRTRITRADGTALQDLFYTYDCLGRIIQKNDKAQQTIYFNNQAVKPDQEFVYDALGQLCLATGREQVDAPGHCLIPYGPTFGKPNSIPGDGSQLIEYCETYKYDVVGNVLETQHRPVNDDTYSPWTRTYTYKAENNRLVSTTVGSATDIYKYVGNAGLNGCMTYSAGYSLTWDYNNHLRSFSTQRVKKGGMPERTWYIYNSQGKRVRKVTVRDTGARLKQTLYLPFCDVSTTYAGDGLSVVRQSISTSVGDLSNAGTPMAVVETKDGYDVESNVNLVRYQISENLELDDGANVVAYEEYSPYGYSTYQARTSDAPRRYRFASYERDKESGLYHCGERYYACWLGRWTSTDPLGVFDNLNLYAYTGNDPINFEDRSGTARGNSKTTAVKDQGKASSSGTTPTEGEIVIQATNMYRAALRTIFVQNTESKQNTTPEDNTKKKSQMAMQQVMNNSTNLNITTNGLGGGGDQLPTGLTGRSSTPIALHTSSCYVEYIDKPPETPTNGNASQGEPNASSRKKTVEFKKPYSWTFRLDWDPQKNLHINILFTDKIRTVKYAILANEEEHKTAEEYSEMLKSINQGAHWDKEKYDKVPHEKNLDGTYLDHEISEAKLNMKLSFLSLLSVATGVAIAAPTESTKDHYVPFNNRALGPLKPNPFQGLKYDGDWQVGRYSVQASNVKSTKADKLLFYPMTNITDVNVRGFVSVDGGKDKFNGKSVKLGCSVKNGNKKQTVPCDIQITGSTLASQKYVSVQYTDTNSLQTVDLDDLYLVDALFFRIKSAGKDKDVTENITLLVDEFRYAIESR</sequence>
<feature type="compositionally biased region" description="Polar residues" evidence="4">
    <location>
        <begin position="2169"/>
        <end position="2192"/>
    </location>
</feature>
<feature type="domain" description="Insecticide toxin TcdB middle/N-terminal" evidence="6">
    <location>
        <begin position="701"/>
        <end position="856"/>
    </location>
</feature>
<evidence type="ECO:0000256" key="2">
    <source>
        <dbReference type="ARBA" id="ARBA00022525"/>
    </source>
</evidence>
<dbReference type="InterPro" id="IPR022385">
    <property type="entry name" value="Rhs_assc_core"/>
</dbReference>
<evidence type="ECO:0000256" key="4">
    <source>
        <dbReference type="SAM" id="MobiDB-lite"/>
    </source>
</evidence>
<dbReference type="SUPFAM" id="SSF69318">
    <property type="entry name" value="Integrin alpha N-terminal domain"/>
    <property type="match status" value="1"/>
</dbReference>
<feature type="region of interest" description="Disordered" evidence="4">
    <location>
        <begin position="1"/>
        <end position="56"/>
    </location>
</feature>
<evidence type="ECO:0000256" key="3">
    <source>
        <dbReference type="ARBA" id="ARBA00023026"/>
    </source>
</evidence>
<evidence type="ECO:0000313" key="7">
    <source>
        <dbReference type="EMBL" id="KAE8143972.1"/>
    </source>
</evidence>
<dbReference type="Pfam" id="PF12256">
    <property type="entry name" value="TcdB_toxin_midN"/>
    <property type="match status" value="1"/>
</dbReference>
<feature type="region of interest" description="Disordered" evidence="4">
    <location>
        <begin position="2215"/>
        <end position="2234"/>
    </location>
</feature>
<dbReference type="EMBL" id="ML743551">
    <property type="protein sequence ID" value="KAE8143972.1"/>
    <property type="molecule type" value="Genomic_DNA"/>
</dbReference>
<evidence type="ECO:0000256" key="1">
    <source>
        <dbReference type="ARBA" id="ARBA00004613"/>
    </source>
</evidence>
<dbReference type="InterPro" id="IPR028994">
    <property type="entry name" value="Integrin_alpha_N"/>
</dbReference>
<name>A0A5N6TCF6_ASPPS</name>
<evidence type="ECO:0000259" key="6">
    <source>
        <dbReference type="Pfam" id="PF12256"/>
    </source>
</evidence>
<dbReference type="OrthoDB" id="4482926at2759"/>
<dbReference type="Proteomes" id="UP000325672">
    <property type="component" value="Unassembled WGS sequence"/>
</dbReference>
<keyword evidence="8" id="KW-1185">Reference proteome</keyword>
<dbReference type="InterPro" id="IPR003284">
    <property type="entry name" value="Sal_SpvB"/>
</dbReference>
<feature type="region of interest" description="Disordered" evidence="4">
    <location>
        <begin position="2284"/>
        <end position="2308"/>
    </location>
</feature>